<keyword evidence="2" id="KW-1185">Reference proteome</keyword>
<evidence type="ECO:0008006" key="3">
    <source>
        <dbReference type="Google" id="ProtNLM"/>
    </source>
</evidence>
<protein>
    <recommendedName>
        <fullName evidence="3">Fungal N-terminal domain-containing protein</fullName>
    </recommendedName>
</protein>
<proteinExistence type="predicted"/>
<accession>A0A6A5KM96</accession>
<evidence type="ECO:0000313" key="2">
    <source>
        <dbReference type="Proteomes" id="UP000800040"/>
    </source>
</evidence>
<reference evidence="1" key="1">
    <citation type="submission" date="2020-01" db="EMBL/GenBank/DDBJ databases">
        <authorList>
            <consortium name="DOE Joint Genome Institute"/>
            <person name="Haridas S."/>
            <person name="Albert R."/>
            <person name="Binder M."/>
            <person name="Bloem J."/>
            <person name="Labutti K."/>
            <person name="Salamov A."/>
            <person name="Andreopoulos B."/>
            <person name="Baker S.E."/>
            <person name="Barry K."/>
            <person name="Bills G."/>
            <person name="Bluhm B.H."/>
            <person name="Cannon C."/>
            <person name="Castanera R."/>
            <person name="Culley D.E."/>
            <person name="Daum C."/>
            <person name="Ezra D."/>
            <person name="Gonzalez J.B."/>
            <person name="Henrissat B."/>
            <person name="Kuo A."/>
            <person name="Liang C."/>
            <person name="Lipzen A."/>
            <person name="Lutzoni F."/>
            <person name="Magnuson J."/>
            <person name="Mondo S."/>
            <person name="Nolan M."/>
            <person name="Ohm R."/>
            <person name="Pangilinan J."/>
            <person name="Park H.-J."/>
            <person name="Ramirez L."/>
            <person name="Alfaro M."/>
            <person name="Sun H."/>
            <person name="Tritt A."/>
            <person name="Yoshinaga Y."/>
            <person name="Zwiers L.-H."/>
            <person name="Turgeon B.G."/>
            <person name="Goodwin S.B."/>
            <person name="Spatafora J.W."/>
            <person name="Crous P.W."/>
            <person name="Grigoriev I.V."/>
        </authorList>
    </citation>
    <scope>NUCLEOTIDE SEQUENCE</scope>
    <source>
        <strain evidence="1">P77</strain>
    </source>
</reference>
<gene>
    <name evidence="1" type="ORF">BDW02DRAFT_186142</name>
</gene>
<dbReference type="OrthoDB" id="3937014at2759"/>
<dbReference type="AlphaFoldDB" id="A0A6A5KM96"/>
<name>A0A6A5KM96_9PLEO</name>
<evidence type="ECO:0000313" key="1">
    <source>
        <dbReference type="EMBL" id="KAF1837007.1"/>
    </source>
</evidence>
<sequence>MAALGDILTIAHVLKRAYDLYQGCASAPEEIRLACDHVHVMALCLEGVQSDIVSNPRSFVHQHTAVAKSQTHRLKVKMALCEKSLRRMEALLKKYMGFKHVRAWNRFRWSTEGKREIAEAKSDLVFATNVLDMFLKGVNLNVLWKVEAMIEAFTNKFAGFDIPLPPAASATGQKRPRAQSNVTRTLFISLFLGHLRKVLRTYRSKKTGKGGKATNSGPRRLQTITRTNSGFVRNTKRNTLINAYATNLASNTPPPPYNFTPSTPHRPRTPSPDFHFIQPTLVRRTSSLSRLNSKKTHPPGTGEYFECWRVGIGTLAFGPKIKPEFLQHKRGQAQLRKMGDVFREAGQYSKRALTGKSRCVEMLYGGRVEAGEGGWLSFVCIVPLFLKRLPWYLV</sequence>
<dbReference type="Proteomes" id="UP000800040">
    <property type="component" value="Unassembled WGS sequence"/>
</dbReference>
<dbReference type="EMBL" id="ML975266">
    <property type="protein sequence ID" value="KAF1837007.1"/>
    <property type="molecule type" value="Genomic_DNA"/>
</dbReference>
<organism evidence="1 2">
    <name type="scientific">Decorospora gaudefroyi</name>
    <dbReference type="NCBI Taxonomy" id="184978"/>
    <lineage>
        <taxon>Eukaryota</taxon>
        <taxon>Fungi</taxon>
        <taxon>Dikarya</taxon>
        <taxon>Ascomycota</taxon>
        <taxon>Pezizomycotina</taxon>
        <taxon>Dothideomycetes</taxon>
        <taxon>Pleosporomycetidae</taxon>
        <taxon>Pleosporales</taxon>
        <taxon>Pleosporineae</taxon>
        <taxon>Pleosporaceae</taxon>
        <taxon>Decorospora</taxon>
    </lineage>
</organism>